<comment type="similarity">
    <text evidence="2">Belongs to the oxygen-dependent FAD-linked oxidoreductase family.</text>
</comment>
<dbReference type="GO" id="GO:0016491">
    <property type="term" value="F:oxidoreductase activity"/>
    <property type="evidence" value="ECO:0007669"/>
    <property type="project" value="UniProtKB-KW"/>
</dbReference>
<feature type="domain" description="FAD-binding PCMH-type" evidence="6">
    <location>
        <begin position="47"/>
        <end position="217"/>
    </location>
</feature>
<dbReference type="PROSITE" id="PS51387">
    <property type="entry name" value="FAD_PCMH"/>
    <property type="match status" value="1"/>
</dbReference>
<evidence type="ECO:0000256" key="1">
    <source>
        <dbReference type="ARBA" id="ARBA00001974"/>
    </source>
</evidence>
<dbReference type="STRING" id="479431.Namu_0061"/>
<reference evidence="8" key="1">
    <citation type="submission" date="2009-09" db="EMBL/GenBank/DDBJ databases">
        <title>The complete genome of Nakamurella multipartita DSM 44233.</title>
        <authorList>
            <consortium name="US DOE Joint Genome Institute (JGI-PGF)"/>
            <person name="Lucas S."/>
            <person name="Copeland A."/>
            <person name="Lapidus A."/>
            <person name="Glavina del Rio T."/>
            <person name="Dalin E."/>
            <person name="Tice H."/>
            <person name="Bruce D."/>
            <person name="Goodwin L."/>
            <person name="Pitluck S."/>
            <person name="Kyrpides N."/>
            <person name="Mavromatis K."/>
            <person name="Ivanova N."/>
            <person name="Ovchinnikova G."/>
            <person name="Sims D."/>
            <person name="Meincke L."/>
            <person name="Brettin T."/>
            <person name="Detter J.C."/>
            <person name="Han C."/>
            <person name="Larimer F."/>
            <person name="Land M."/>
            <person name="Hauser L."/>
            <person name="Markowitz V."/>
            <person name="Cheng J.-F."/>
            <person name="Hugenholtz P."/>
            <person name="Woyke T."/>
            <person name="Wu D."/>
            <person name="Klenk H.-P."/>
            <person name="Eisen J.A."/>
        </authorList>
    </citation>
    <scope>NUCLEOTIDE SEQUENCE [LARGE SCALE GENOMIC DNA]</scope>
    <source>
        <strain evidence="8">ATCC 700099 / DSM 44233 / CIP 104796 / JCM 9543 / NBRC 105858 / Y-104</strain>
    </source>
</reference>
<keyword evidence="5" id="KW-0560">Oxidoreductase</keyword>
<dbReference type="EMBL" id="CP001737">
    <property type="protein sequence ID" value="ACV76498.1"/>
    <property type="molecule type" value="Genomic_DNA"/>
</dbReference>
<proteinExistence type="inferred from homology"/>
<accession>C8XI07</accession>
<dbReference type="InterPro" id="IPR036318">
    <property type="entry name" value="FAD-bd_PCMH-like_sf"/>
</dbReference>
<evidence type="ECO:0000256" key="3">
    <source>
        <dbReference type="ARBA" id="ARBA00022630"/>
    </source>
</evidence>
<dbReference type="InterPro" id="IPR016166">
    <property type="entry name" value="FAD-bd_PCMH"/>
</dbReference>
<dbReference type="InParanoid" id="C8XI07"/>
<evidence type="ECO:0000259" key="6">
    <source>
        <dbReference type="PROSITE" id="PS51387"/>
    </source>
</evidence>
<dbReference type="Gene3D" id="3.30.465.10">
    <property type="match status" value="1"/>
</dbReference>
<evidence type="ECO:0000256" key="5">
    <source>
        <dbReference type="ARBA" id="ARBA00023002"/>
    </source>
</evidence>
<dbReference type="Gene3D" id="3.40.462.20">
    <property type="match status" value="1"/>
</dbReference>
<dbReference type="Proteomes" id="UP000002218">
    <property type="component" value="Chromosome"/>
</dbReference>
<dbReference type="GO" id="GO:0071949">
    <property type="term" value="F:FAD binding"/>
    <property type="evidence" value="ECO:0007669"/>
    <property type="project" value="InterPro"/>
</dbReference>
<dbReference type="AlphaFoldDB" id="C8XI07"/>
<dbReference type="eggNOG" id="COG0277">
    <property type="taxonomic scope" value="Bacteria"/>
</dbReference>
<dbReference type="InterPro" id="IPR050416">
    <property type="entry name" value="FAD-linked_Oxidoreductase"/>
</dbReference>
<evidence type="ECO:0000313" key="8">
    <source>
        <dbReference type="Proteomes" id="UP000002218"/>
    </source>
</evidence>
<dbReference type="FunCoup" id="C8XI07">
    <property type="interactions" value="2"/>
</dbReference>
<keyword evidence="8" id="KW-1185">Reference proteome</keyword>
<reference evidence="7 8" key="2">
    <citation type="journal article" date="2010" name="Stand. Genomic Sci.">
        <title>Complete genome sequence of Nakamurella multipartita type strain (Y-104).</title>
        <authorList>
            <person name="Tice H."/>
            <person name="Mayilraj S."/>
            <person name="Sims D."/>
            <person name="Lapidus A."/>
            <person name="Nolan M."/>
            <person name="Lucas S."/>
            <person name="Glavina Del Rio T."/>
            <person name="Copeland A."/>
            <person name="Cheng J.F."/>
            <person name="Meincke L."/>
            <person name="Bruce D."/>
            <person name="Goodwin L."/>
            <person name="Pitluck S."/>
            <person name="Ivanova N."/>
            <person name="Mavromatis K."/>
            <person name="Ovchinnikova G."/>
            <person name="Pati A."/>
            <person name="Chen A."/>
            <person name="Palaniappan K."/>
            <person name="Land M."/>
            <person name="Hauser L."/>
            <person name="Chang Y.J."/>
            <person name="Jeffries C.D."/>
            <person name="Detter J.C."/>
            <person name="Brettin T."/>
            <person name="Rohde M."/>
            <person name="Goker M."/>
            <person name="Bristow J."/>
            <person name="Eisen J.A."/>
            <person name="Markowitz V."/>
            <person name="Hugenholtz P."/>
            <person name="Kyrpides N.C."/>
            <person name="Klenk H.P."/>
            <person name="Chen F."/>
        </authorList>
    </citation>
    <scope>NUCLEOTIDE SEQUENCE [LARGE SCALE GENOMIC DNA]</scope>
    <source>
        <strain evidence="8">ATCC 700099 / DSM 44233 / CIP 104796 / JCM 9543 / NBRC 105858 / Y-104</strain>
    </source>
</reference>
<dbReference type="RefSeq" id="WP_012813973.1">
    <property type="nucleotide sequence ID" value="NC_013235.1"/>
</dbReference>
<evidence type="ECO:0000256" key="2">
    <source>
        <dbReference type="ARBA" id="ARBA00005466"/>
    </source>
</evidence>
<sequence>MTIHHLARPRIQDRAVAHSLRGLCAGDVQLPGDPGYDAARQAWNLAVDQRPAAVARPADARQTAQVVRAAAAAGLRVAPQTTGHNAGPLGRLDDVVIVRTGAMNSVQVDPDRQGIRVGGGTLWLTAVTAAAAHGRAVLHGSAPDVGIAGYSLGGGLGWYARALGLQTNNVTAVEVVTADGALVRADAEQNTELFWALRGGSGNFGIVTALEFRTFPFATTVAGMLVWDAAMAEPVLRRWVQWAGDAPDEVTTSLRVMSLPPLPEIPAPFRGRSLLIIDGAVLASDARSAEILAPLRDLQPEVDTFARVPVETLSGLHMDPDSPMPSVSDTAILDAMPEAAIETFLDLARPGSGSSLMMHELRQLGGALARPHPGAGAMPTMPGAFLAFGGALAATPEMAAAGRRDAQAFAAALAPFGSGRTYLNFQENQTETAAGFDPVNYGRLVALKSALDPQGVLLGNHPVRRTYEVEDEFF</sequence>
<keyword evidence="3" id="KW-0285">Flavoprotein</keyword>
<gene>
    <name evidence="7" type="ordered locus">Namu_0061</name>
</gene>
<dbReference type="Gene3D" id="3.30.43.10">
    <property type="entry name" value="Uridine Diphospho-n-acetylenolpyruvylglucosamine Reductase, domain 2"/>
    <property type="match status" value="1"/>
</dbReference>
<keyword evidence="4" id="KW-0274">FAD</keyword>
<protein>
    <submittedName>
        <fullName evidence="7">FAD linked oxidase domain protein</fullName>
    </submittedName>
</protein>
<comment type="cofactor">
    <cofactor evidence="1">
        <name>FAD</name>
        <dbReference type="ChEBI" id="CHEBI:57692"/>
    </cofactor>
</comment>
<dbReference type="SUPFAM" id="SSF56176">
    <property type="entry name" value="FAD-binding/transporter-associated domain-like"/>
    <property type="match status" value="1"/>
</dbReference>
<dbReference type="OrthoDB" id="545125at2"/>
<dbReference type="HOGENOM" id="CLU_018354_10_0_11"/>
<dbReference type="InterPro" id="IPR016169">
    <property type="entry name" value="FAD-bd_PCMH_sub2"/>
</dbReference>
<dbReference type="InterPro" id="IPR016167">
    <property type="entry name" value="FAD-bd_PCMH_sub1"/>
</dbReference>
<organism evidence="7 8">
    <name type="scientific">Nakamurella multipartita (strain ATCC 700099 / DSM 44233 / CIP 104796 / JCM 9543 / NBRC 105858 / Y-104)</name>
    <name type="common">Microsphaera multipartita</name>
    <dbReference type="NCBI Taxonomy" id="479431"/>
    <lineage>
        <taxon>Bacteria</taxon>
        <taxon>Bacillati</taxon>
        <taxon>Actinomycetota</taxon>
        <taxon>Actinomycetes</taxon>
        <taxon>Nakamurellales</taxon>
        <taxon>Nakamurellaceae</taxon>
        <taxon>Nakamurella</taxon>
    </lineage>
</organism>
<dbReference type="PANTHER" id="PTHR42973">
    <property type="entry name" value="BINDING OXIDOREDUCTASE, PUTATIVE (AFU_ORTHOLOGUE AFUA_1G17690)-RELATED"/>
    <property type="match status" value="1"/>
</dbReference>
<name>C8XI07_NAKMY</name>
<dbReference type="Pfam" id="PF01565">
    <property type="entry name" value="FAD_binding_4"/>
    <property type="match status" value="1"/>
</dbReference>
<evidence type="ECO:0000256" key="4">
    <source>
        <dbReference type="ARBA" id="ARBA00022827"/>
    </source>
</evidence>
<dbReference type="InterPro" id="IPR006094">
    <property type="entry name" value="Oxid_FAD_bind_N"/>
</dbReference>
<dbReference type="KEGG" id="nml:Namu_0061"/>
<evidence type="ECO:0000313" key="7">
    <source>
        <dbReference type="EMBL" id="ACV76498.1"/>
    </source>
</evidence>
<dbReference type="PANTHER" id="PTHR42973:SF39">
    <property type="entry name" value="FAD-BINDING PCMH-TYPE DOMAIN-CONTAINING PROTEIN"/>
    <property type="match status" value="1"/>
</dbReference>